<dbReference type="SMART" id="SM00075">
    <property type="entry name" value="HYDRO"/>
    <property type="match status" value="1"/>
</dbReference>
<sequence>MHFSTALLTLVAGALAMPREPAAIPRSITVRDASNTCGEDLTLSCCNDVDQSGDSINEANGILGGLLQGALQGGELGLFSGCSEITVPVGVLGGAVGDLLNSKCKQSVACCQDNDVNQGGNNVGGNGNININPNVNLPCIGIGSIL</sequence>
<comment type="similarity">
    <text evidence="1 5">Belongs to the fungal hydrophobin family.</text>
</comment>
<comment type="caution">
    <text evidence="6">The sequence shown here is derived from an EMBL/GenBank/DDBJ whole genome shotgun (WGS) entry which is preliminary data.</text>
</comment>
<keyword evidence="2 5" id="KW-0964">Secreted</keyword>
<dbReference type="InterPro" id="IPR001338">
    <property type="entry name" value="Class_I_Hydrophobin"/>
</dbReference>
<gene>
    <name evidence="6" type="ORF">DL762_000537</name>
</gene>
<evidence type="ECO:0000256" key="2">
    <source>
        <dbReference type="ARBA" id="ARBA00022525"/>
    </source>
</evidence>
<evidence type="ECO:0000256" key="5">
    <source>
        <dbReference type="RuleBase" id="RU365009"/>
    </source>
</evidence>
<dbReference type="InterPro" id="IPR019778">
    <property type="entry name" value="Class_I_Hydrophobin_CS"/>
</dbReference>
<dbReference type="Proteomes" id="UP000294003">
    <property type="component" value="Unassembled WGS sequence"/>
</dbReference>
<accession>A0ABY0HJC4</accession>
<keyword evidence="4 5" id="KW-1015">Disulfide bond</keyword>
<name>A0ABY0HJC4_9PEZI</name>
<feature type="chain" id="PRO_5044973710" description="Hydrophobin" evidence="5">
    <location>
        <begin position="17"/>
        <end position="146"/>
    </location>
</feature>
<dbReference type="CDD" id="cd23507">
    <property type="entry name" value="hydrophobin_I"/>
    <property type="match status" value="1"/>
</dbReference>
<evidence type="ECO:0000256" key="3">
    <source>
        <dbReference type="ARBA" id="ARBA00022729"/>
    </source>
</evidence>
<dbReference type="EMBL" id="QJNS01000010">
    <property type="protein sequence ID" value="RYO94441.1"/>
    <property type="molecule type" value="Genomic_DNA"/>
</dbReference>
<keyword evidence="7" id="KW-1185">Reference proteome</keyword>
<evidence type="ECO:0000256" key="4">
    <source>
        <dbReference type="ARBA" id="ARBA00023157"/>
    </source>
</evidence>
<organism evidence="6 7">
    <name type="scientific">Monosporascus cannonballus</name>
    <dbReference type="NCBI Taxonomy" id="155416"/>
    <lineage>
        <taxon>Eukaryota</taxon>
        <taxon>Fungi</taxon>
        <taxon>Dikarya</taxon>
        <taxon>Ascomycota</taxon>
        <taxon>Pezizomycotina</taxon>
        <taxon>Sordariomycetes</taxon>
        <taxon>Xylariomycetidae</taxon>
        <taxon>Xylariales</taxon>
        <taxon>Xylariales incertae sedis</taxon>
        <taxon>Monosporascus</taxon>
    </lineage>
</organism>
<comment type="subcellular location">
    <subcellularLocation>
        <location evidence="5">Secreted</location>
        <location evidence="5">Cell wall</location>
    </subcellularLocation>
</comment>
<keyword evidence="3 5" id="KW-0732">Signal</keyword>
<protein>
    <recommendedName>
        <fullName evidence="5">Hydrophobin</fullName>
    </recommendedName>
</protein>
<dbReference type="Pfam" id="PF01185">
    <property type="entry name" value="Hydrophobin"/>
    <property type="match status" value="1"/>
</dbReference>
<feature type="signal peptide" evidence="5">
    <location>
        <begin position="1"/>
        <end position="16"/>
    </location>
</feature>
<evidence type="ECO:0000256" key="1">
    <source>
        <dbReference type="ARBA" id="ARBA00010446"/>
    </source>
</evidence>
<dbReference type="PROSITE" id="PS00956">
    <property type="entry name" value="HYDROPHOBIN"/>
    <property type="match status" value="1"/>
</dbReference>
<proteinExistence type="inferred from homology"/>
<keyword evidence="5" id="KW-0134">Cell wall</keyword>
<reference evidence="6 7" key="1">
    <citation type="submission" date="2018-06" db="EMBL/GenBank/DDBJ databases">
        <title>Complete Genomes of Monosporascus.</title>
        <authorList>
            <person name="Robinson A.J."/>
            <person name="Natvig D.O."/>
        </authorList>
    </citation>
    <scope>NUCLEOTIDE SEQUENCE [LARGE SCALE GENOMIC DNA]</scope>
    <source>
        <strain evidence="6 7">CBS 609.92</strain>
    </source>
</reference>
<evidence type="ECO:0000313" key="7">
    <source>
        <dbReference type="Proteomes" id="UP000294003"/>
    </source>
</evidence>
<evidence type="ECO:0000313" key="6">
    <source>
        <dbReference type="EMBL" id="RYO94441.1"/>
    </source>
</evidence>